<proteinExistence type="predicted"/>
<sequence>MRWQDRRRSDNIEDRRSENSSGGFQGNGRGMRIPLRGKSGVVILIVIVVAGYYGVDLTGLITGEPIGNHSSQQAQNRTISPQEAQLADFTSVMLASTEDVWQTEFKKLGKQYQQPKLVIYRNGTSTACGQGKAFMGPFYCPADNKVYIDLSFYNDMKTKLGAGGEFAQGYVVAHEIGHHVQHLLGIERQVRKLQQGVSTKEANKLSVKLELQADCFAGVWGHNMDKEGILDDGDLQSALNAAQAIGDDRLQQQSQGRVIPDSFTHGTSQQRYFWFKKGFETGDINSCNTFSAQNTF</sequence>
<reference evidence="8" key="1">
    <citation type="submission" date="2008-04" db="EMBL/GenBank/DDBJ databases">
        <title>Draft genome sequence of Providencia stuartii (ATCC 25827).</title>
        <authorList>
            <person name="Sudarsanam P."/>
            <person name="Ley R."/>
            <person name="Guruge J."/>
            <person name="Turnbaugh P.J."/>
            <person name="Mahowald M."/>
            <person name="Liep D."/>
            <person name="Gordon J."/>
        </authorList>
    </citation>
    <scope>NUCLEOTIDE SEQUENCE [LARGE SCALE GENOMIC DNA]</scope>
    <source>
        <strain evidence="8">ATCC 25827</strain>
    </source>
</reference>
<dbReference type="Pfam" id="PF04228">
    <property type="entry name" value="Zn_peptidase"/>
    <property type="match status" value="1"/>
</dbReference>
<evidence type="ECO:0000256" key="1">
    <source>
        <dbReference type="ARBA" id="ARBA00004167"/>
    </source>
</evidence>
<dbReference type="InterPro" id="IPR007343">
    <property type="entry name" value="Uncharacterised_pept_Zn_put"/>
</dbReference>
<evidence type="ECO:0000256" key="2">
    <source>
        <dbReference type="ARBA" id="ARBA00022692"/>
    </source>
</evidence>
<feature type="compositionally biased region" description="Basic and acidic residues" evidence="5">
    <location>
        <begin position="1"/>
        <end position="18"/>
    </location>
</feature>
<name>A0AA86YZI2_PROST</name>
<organism evidence="7 8">
    <name type="scientific">Providencia stuartii ATCC 25827</name>
    <dbReference type="NCBI Taxonomy" id="471874"/>
    <lineage>
        <taxon>Bacteria</taxon>
        <taxon>Pseudomonadati</taxon>
        <taxon>Pseudomonadota</taxon>
        <taxon>Gammaproteobacteria</taxon>
        <taxon>Enterobacterales</taxon>
        <taxon>Morganellaceae</taxon>
        <taxon>Providencia</taxon>
    </lineage>
</organism>
<dbReference type="GO" id="GO:0016020">
    <property type="term" value="C:membrane"/>
    <property type="evidence" value="ECO:0007669"/>
    <property type="project" value="UniProtKB-SubCell"/>
</dbReference>
<dbReference type="EMBL" id="ABJD02000101">
    <property type="protein sequence ID" value="EDU59664.1"/>
    <property type="molecule type" value="Genomic_DNA"/>
</dbReference>
<evidence type="ECO:0000313" key="7">
    <source>
        <dbReference type="EMBL" id="EDU59664.1"/>
    </source>
</evidence>
<keyword evidence="2 6" id="KW-0812">Transmembrane</keyword>
<evidence type="ECO:0000256" key="6">
    <source>
        <dbReference type="SAM" id="Phobius"/>
    </source>
</evidence>
<dbReference type="PANTHER" id="PTHR30168">
    <property type="entry name" value="PUTATIVE MEMBRANE PROTEIN YPFJ"/>
    <property type="match status" value="1"/>
</dbReference>
<keyword evidence="3 6" id="KW-1133">Transmembrane helix</keyword>
<comment type="caution">
    <text evidence="7">The sequence shown here is derived from an EMBL/GenBank/DDBJ whole genome shotgun (WGS) entry which is preliminary data.</text>
</comment>
<keyword evidence="4 6" id="KW-0472">Membrane</keyword>
<reference evidence="8" key="2">
    <citation type="submission" date="2008-04" db="EMBL/GenBank/DDBJ databases">
        <title>Draft genome sequence of Providencia stuartii(ATCC 25827).</title>
        <authorList>
            <person name="Sudarsanam P."/>
            <person name="Ley R."/>
            <person name="Guruge J."/>
            <person name="Turnbaugh P.J."/>
            <person name="Mahowald M."/>
            <person name="Liep D."/>
            <person name="Gordon J."/>
        </authorList>
    </citation>
    <scope>NUCLEOTIDE SEQUENCE [LARGE SCALE GENOMIC DNA]</scope>
    <source>
        <strain evidence="8">ATCC 25827</strain>
    </source>
</reference>
<dbReference type="RefSeq" id="WP_004920574.1">
    <property type="nucleotide sequence ID" value="NZ_DS607663.1"/>
</dbReference>
<gene>
    <name evidence="7" type="ORF">PROSTU_02855</name>
</gene>
<comment type="subcellular location">
    <subcellularLocation>
        <location evidence="1">Membrane</location>
        <topology evidence="1">Single-pass membrane protein</topology>
    </subcellularLocation>
</comment>
<dbReference type="AlphaFoldDB" id="A0AA86YZI2"/>
<feature type="region of interest" description="Disordered" evidence="5">
    <location>
        <begin position="1"/>
        <end position="30"/>
    </location>
</feature>
<accession>A0AA86YZI2</accession>
<evidence type="ECO:0000313" key="8">
    <source>
        <dbReference type="Proteomes" id="UP000004506"/>
    </source>
</evidence>
<protein>
    <submittedName>
        <fullName evidence="7">Neutral zinc metallopeptidase</fullName>
    </submittedName>
</protein>
<evidence type="ECO:0000256" key="4">
    <source>
        <dbReference type="ARBA" id="ARBA00023136"/>
    </source>
</evidence>
<feature type="transmembrane region" description="Helical" evidence="6">
    <location>
        <begin position="39"/>
        <end position="55"/>
    </location>
</feature>
<evidence type="ECO:0000256" key="3">
    <source>
        <dbReference type="ARBA" id="ARBA00022989"/>
    </source>
</evidence>
<evidence type="ECO:0000256" key="5">
    <source>
        <dbReference type="SAM" id="MobiDB-lite"/>
    </source>
</evidence>
<dbReference type="Proteomes" id="UP000004506">
    <property type="component" value="Unassembled WGS sequence"/>
</dbReference>
<reference evidence="7 8" key="3">
    <citation type="submission" date="2008-05" db="EMBL/GenBank/DDBJ databases">
        <authorList>
            <person name="Fulton L."/>
            <person name="Clifton S."/>
            <person name="Fulton B."/>
            <person name="Xu J."/>
            <person name="Minx P."/>
            <person name="Pepin K.H."/>
            <person name="Johnson M."/>
            <person name="Thiruvilangam P."/>
            <person name="Bhonagiri V."/>
            <person name="Nash W.E."/>
            <person name="Mardis E.R."/>
            <person name="Wilson R.K."/>
        </authorList>
    </citation>
    <scope>NUCLEOTIDE SEQUENCE [LARGE SCALE GENOMIC DNA]</scope>
    <source>
        <strain evidence="7 8">ATCC 25827</strain>
    </source>
</reference>
<dbReference type="PANTHER" id="PTHR30168:SF0">
    <property type="entry name" value="INNER MEMBRANE PROTEIN"/>
    <property type="match status" value="1"/>
</dbReference>